<comment type="caution">
    <text evidence="15">The sequence shown here is derived from an EMBL/GenBank/DDBJ whole genome shotgun (WGS) entry which is preliminary data.</text>
</comment>
<keyword evidence="7 12" id="KW-0489">Methyltransferase</keyword>
<dbReference type="GO" id="GO:0005737">
    <property type="term" value="C:cytoplasm"/>
    <property type="evidence" value="ECO:0007669"/>
    <property type="project" value="UniProtKB-SubCell"/>
</dbReference>
<protein>
    <recommendedName>
        <fullName evidence="4 12">Ribosomal RNA small subunit methyltransferase E</fullName>
        <ecNumber evidence="3 12">2.1.1.193</ecNumber>
    </recommendedName>
</protein>
<comment type="similarity">
    <text evidence="2 12">Belongs to the RNA methyltransferase RsmE family.</text>
</comment>
<evidence type="ECO:0000256" key="12">
    <source>
        <dbReference type="PIRNR" id="PIRNR015601"/>
    </source>
</evidence>
<dbReference type="EMBL" id="RKHR01000006">
    <property type="protein sequence ID" value="ROR98915.1"/>
    <property type="molecule type" value="Genomic_DNA"/>
</dbReference>
<dbReference type="RefSeq" id="WP_123713484.1">
    <property type="nucleotide sequence ID" value="NZ_RKHR01000006.1"/>
</dbReference>
<evidence type="ECO:0000259" key="14">
    <source>
        <dbReference type="Pfam" id="PF20260"/>
    </source>
</evidence>
<comment type="catalytic activity">
    <reaction evidence="11 12">
        <text>uridine(1498) in 16S rRNA + S-adenosyl-L-methionine = N(3)-methyluridine(1498) in 16S rRNA + S-adenosyl-L-homocysteine + H(+)</text>
        <dbReference type="Rhea" id="RHEA:42920"/>
        <dbReference type="Rhea" id="RHEA-COMP:10283"/>
        <dbReference type="Rhea" id="RHEA-COMP:10284"/>
        <dbReference type="ChEBI" id="CHEBI:15378"/>
        <dbReference type="ChEBI" id="CHEBI:57856"/>
        <dbReference type="ChEBI" id="CHEBI:59789"/>
        <dbReference type="ChEBI" id="CHEBI:65315"/>
        <dbReference type="ChEBI" id="CHEBI:74502"/>
        <dbReference type="EC" id="2.1.1.193"/>
    </reaction>
</comment>
<sequence length="241" mass="26938">MRIPRIYSAVELNDHQIVELDSSASHHLIKVLRFKLGYQLILFNGCGQQVNATVCELNKKSVKVQTEQVDDCNKESPLRTVLGIALSKGDRFDWVVQKATEMGVSEIQPLFSERSEVKLSPERLEKKHASWQQIIIGACEQCQRNTLPQLLPTCTLDDWLAKTDCTEKLVLHHRSEQGLGQTRPESVALLIGPEGGLSEQEINRALSAGFKALTLGPRVLRTETAPITALSILQYRWGDLA</sequence>
<keyword evidence="8 12" id="KW-0808">Transferase</keyword>
<feature type="domain" description="Ribosomal RNA small subunit methyltransferase E methyltransferase" evidence="13">
    <location>
        <begin position="74"/>
        <end position="234"/>
    </location>
</feature>
<evidence type="ECO:0000256" key="10">
    <source>
        <dbReference type="ARBA" id="ARBA00025699"/>
    </source>
</evidence>
<dbReference type="InterPro" id="IPR006700">
    <property type="entry name" value="RsmE"/>
</dbReference>
<dbReference type="Pfam" id="PF04452">
    <property type="entry name" value="Methyltrans_RNA"/>
    <property type="match status" value="1"/>
</dbReference>
<evidence type="ECO:0000256" key="2">
    <source>
        <dbReference type="ARBA" id="ARBA00005528"/>
    </source>
</evidence>
<dbReference type="PIRSF" id="PIRSF015601">
    <property type="entry name" value="MTase_slr0722"/>
    <property type="match status" value="1"/>
</dbReference>
<dbReference type="Pfam" id="PF20260">
    <property type="entry name" value="PUA_4"/>
    <property type="match status" value="1"/>
</dbReference>
<dbReference type="CDD" id="cd18084">
    <property type="entry name" value="RsmE-like"/>
    <property type="match status" value="1"/>
</dbReference>
<gene>
    <name evidence="15" type="ORF">EDC56_3155</name>
</gene>
<dbReference type="InterPro" id="IPR046887">
    <property type="entry name" value="RsmE_PUA-like"/>
</dbReference>
<evidence type="ECO:0000256" key="9">
    <source>
        <dbReference type="ARBA" id="ARBA00022691"/>
    </source>
</evidence>
<dbReference type="AlphaFoldDB" id="A0A3N2DGJ6"/>
<reference evidence="15 16" key="1">
    <citation type="submission" date="2018-11" db="EMBL/GenBank/DDBJ databases">
        <title>Genomic Encyclopedia of Type Strains, Phase IV (KMG-IV): sequencing the most valuable type-strain genomes for metagenomic binning, comparative biology and taxonomic classification.</title>
        <authorList>
            <person name="Goeker M."/>
        </authorList>
    </citation>
    <scope>NUCLEOTIDE SEQUENCE [LARGE SCALE GENOMIC DNA]</scope>
    <source>
        <strain evidence="15 16">DSM 100316</strain>
    </source>
</reference>
<dbReference type="Proteomes" id="UP000275394">
    <property type="component" value="Unassembled WGS sequence"/>
</dbReference>
<dbReference type="NCBIfam" id="NF008692">
    <property type="entry name" value="PRK11713.1-5"/>
    <property type="match status" value="1"/>
</dbReference>
<dbReference type="InterPro" id="IPR029026">
    <property type="entry name" value="tRNA_m1G_MTases_N"/>
</dbReference>
<evidence type="ECO:0000259" key="13">
    <source>
        <dbReference type="Pfam" id="PF04452"/>
    </source>
</evidence>
<evidence type="ECO:0000256" key="11">
    <source>
        <dbReference type="ARBA" id="ARBA00047944"/>
    </source>
</evidence>
<keyword evidence="6 12" id="KW-0698">rRNA processing</keyword>
<dbReference type="OrthoDB" id="9815641at2"/>
<feature type="domain" description="Ribosomal RNA small subunit methyltransferase E PUA-like" evidence="14">
    <location>
        <begin position="21"/>
        <end position="65"/>
    </location>
</feature>
<evidence type="ECO:0000256" key="1">
    <source>
        <dbReference type="ARBA" id="ARBA00004496"/>
    </source>
</evidence>
<evidence type="ECO:0000256" key="8">
    <source>
        <dbReference type="ARBA" id="ARBA00022679"/>
    </source>
</evidence>
<dbReference type="PANTHER" id="PTHR30027">
    <property type="entry name" value="RIBOSOMAL RNA SMALL SUBUNIT METHYLTRANSFERASE E"/>
    <property type="match status" value="1"/>
</dbReference>
<evidence type="ECO:0000313" key="16">
    <source>
        <dbReference type="Proteomes" id="UP000275394"/>
    </source>
</evidence>
<dbReference type="GO" id="GO:0070475">
    <property type="term" value="P:rRNA base methylation"/>
    <property type="evidence" value="ECO:0007669"/>
    <property type="project" value="TreeGrafter"/>
</dbReference>
<dbReference type="InterPro" id="IPR015947">
    <property type="entry name" value="PUA-like_sf"/>
</dbReference>
<evidence type="ECO:0000256" key="3">
    <source>
        <dbReference type="ARBA" id="ARBA00012328"/>
    </source>
</evidence>
<accession>A0A3N2DGJ6</accession>
<evidence type="ECO:0000256" key="4">
    <source>
        <dbReference type="ARBA" id="ARBA00013673"/>
    </source>
</evidence>
<dbReference type="SUPFAM" id="SSF88697">
    <property type="entry name" value="PUA domain-like"/>
    <property type="match status" value="1"/>
</dbReference>
<comment type="function">
    <text evidence="10 12">Specifically methylates the N3 position of the uracil ring of uridine 1498 (m3U1498) in 16S rRNA. Acts on the fully assembled 30S ribosomal subunit.</text>
</comment>
<keyword evidence="5 12" id="KW-0963">Cytoplasm</keyword>
<dbReference type="EC" id="2.1.1.193" evidence="3 12"/>
<dbReference type="SUPFAM" id="SSF75217">
    <property type="entry name" value="alpha/beta knot"/>
    <property type="match status" value="1"/>
</dbReference>
<evidence type="ECO:0000313" key="15">
    <source>
        <dbReference type="EMBL" id="ROR98915.1"/>
    </source>
</evidence>
<dbReference type="Gene3D" id="3.40.1280.10">
    <property type="match status" value="1"/>
</dbReference>
<dbReference type="PANTHER" id="PTHR30027:SF3">
    <property type="entry name" value="16S RRNA (URACIL(1498)-N(3))-METHYLTRANSFERASE"/>
    <property type="match status" value="1"/>
</dbReference>
<dbReference type="GO" id="GO:0070042">
    <property type="term" value="F:rRNA (uridine-N3-)-methyltransferase activity"/>
    <property type="evidence" value="ECO:0007669"/>
    <property type="project" value="TreeGrafter"/>
</dbReference>
<evidence type="ECO:0000256" key="6">
    <source>
        <dbReference type="ARBA" id="ARBA00022552"/>
    </source>
</evidence>
<dbReference type="InterPro" id="IPR046886">
    <property type="entry name" value="RsmE_MTase_dom"/>
</dbReference>
<evidence type="ECO:0000256" key="5">
    <source>
        <dbReference type="ARBA" id="ARBA00022490"/>
    </source>
</evidence>
<organism evidence="15 16">
    <name type="scientific">Sinobacterium caligoides</name>
    <dbReference type="NCBI Taxonomy" id="933926"/>
    <lineage>
        <taxon>Bacteria</taxon>
        <taxon>Pseudomonadati</taxon>
        <taxon>Pseudomonadota</taxon>
        <taxon>Gammaproteobacteria</taxon>
        <taxon>Cellvibrionales</taxon>
        <taxon>Spongiibacteraceae</taxon>
        <taxon>Sinobacterium</taxon>
    </lineage>
</organism>
<dbReference type="InterPro" id="IPR029028">
    <property type="entry name" value="Alpha/beta_knot_MTases"/>
</dbReference>
<dbReference type="NCBIfam" id="TIGR00046">
    <property type="entry name" value="RsmE family RNA methyltransferase"/>
    <property type="match status" value="1"/>
</dbReference>
<proteinExistence type="inferred from homology"/>
<keyword evidence="16" id="KW-1185">Reference proteome</keyword>
<evidence type="ECO:0000256" key="7">
    <source>
        <dbReference type="ARBA" id="ARBA00022603"/>
    </source>
</evidence>
<comment type="subcellular location">
    <subcellularLocation>
        <location evidence="1 12">Cytoplasm</location>
    </subcellularLocation>
</comment>
<keyword evidence="9 12" id="KW-0949">S-adenosyl-L-methionine</keyword>
<dbReference type="Gene3D" id="2.40.240.20">
    <property type="entry name" value="Hypothetical PUA domain-like, domain 1"/>
    <property type="match status" value="1"/>
</dbReference>
<name>A0A3N2DGJ6_9GAMM</name>